<sequence length="521" mass="61222">MSAQESIKCLRYISKICSILGILPTRANTWIYKVYSLTVLSIVFINAIIALKERTSPLFTTYNVIIKAVDQIANGFLTLAVSFATISNVFVYPSKLEEILDSLLKFDVDFDNHSQVMRSIFWSILIGLNAIIMMMLALDSWFWTDAVSLTIYKYYFVRNVQYYQLTLFIFLIFWMAMEVYCRAADLIANGFLTLAVSYAAISTVFVYPSKMKEILDLLLTFDVNIGNHLQVMRSTFWSILICLNASIMLVLALDCWMWIEAVSLTMYKYYFVRNVQYYQLTLFIFLIFWMAMEVYCRFFMLNRFLERLSQRNQKNHLILPYPEIAEVRRLHNQLSFKERTSPLFPTYHVIIKAAEQMANGFLTLAASSATISNVFVSPSKLQEILDLLLKFDIDIGNHLQVMRSTFWYILIALNAIIILVLSLDSWLWIDAVSLTIYKYYLVRNVQYYQLTIFLFLIFWMAMELYCRFVMLNKFLERFYETNLKNHPIVIYLEIARVRRLHNQLCENMLFVYGGSFVVKRG</sequence>
<name>A0A9N9SJL2_PHACE</name>
<feature type="transmembrane region" description="Helical" evidence="1">
    <location>
        <begin position="30"/>
        <end position="51"/>
    </location>
</feature>
<feature type="transmembrane region" description="Helical" evidence="1">
    <location>
        <begin position="162"/>
        <end position="180"/>
    </location>
</feature>
<evidence type="ECO:0000313" key="3">
    <source>
        <dbReference type="Proteomes" id="UP001153737"/>
    </source>
</evidence>
<feature type="transmembrane region" description="Helical" evidence="1">
    <location>
        <begin position="72"/>
        <end position="92"/>
    </location>
</feature>
<feature type="transmembrane region" description="Helical" evidence="1">
    <location>
        <begin position="186"/>
        <end position="207"/>
    </location>
</feature>
<keyword evidence="1" id="KW-0472">Membrane</keyword>
<feature type="transmembrane region" description="Helical" evidence="1">
    <location>
        <begin position="279"/>
        <end position="301"/>
    </location>
</feature>
<dbReference type="OrthoDB" id="6769782at2759"/>
<evidence type="ECO:0000313" key="2">
    <source>
        <dbReference type="EMBL" id="CAG9824743.1"/>
    </source>
</evidence>
<accession>A0A9N9SJL2</accession>
<feature type="transmembrane region" description="Helical" evidence="1">
    <location>
        <begin position="406"/>
        <end position="427"/>
    </location>
</feature>
<dbReference type="EMBL" id="OU896714">
    <property type="protein sequence ID" value="CAG9824743.1"/>
    <property type="molecule type" value="Genomic_DNA"/>
</dbReference>
<evidence type="ECO:0000256" key="1">
    <source>
        <dbReference type="SAM" id="Phobius"/>
    </source>
</evidence>
<dbReference type="AlphaFoldDB" id="A0A9N9SJL2"/>
<reference evidence="2" key="2">
    <citation type="submission" date="2022-10" db="EMBL/GenBank/DDBJ databases">
        <authorList>
            <consortium name="ENA_rothamsted_submissions"/>
            <consortium name="culmorum"/>
            <person name="King R."/>
        </authorList>
    </citation>
    <scope>NUCLEOTIDE SEQUENCE</scope>
</reference>
<gene>
    <name evidence="2" type="ORF">PHAECO_LOCUS11919</name>
</gene>
<organism evidence="2 3">
    <name type="scientific">Phaedon cochleariae</name>
    <name type="common">Mustard beetle</name>
    <dbReference type="NCBI Taxonomy" id="80249"/>
    <lineage>
        <taxon>Eukaryota</taxon>
        <taxon>Metazoa</taxon>
        <taxon>Ecdysozoa</taxon>
        <taxon>Arthropoda</taxon>
        <taxon>Hexapoda</taxon>
        <taxon>Insecta</taxon>
        <taxon>Pterygota</taxon>
        <taxon>Neoptera</taxon>
        <taxon>Endopterygota</taxon>
        <taxon>Coleoptera</taxon>
        <taxon>Polyphaga</taxon>
        <taxon>Cucujiformia</taxon>
        <taxon>Chrysomeloidea</taxon>
        <taxon>Chrysomelidae</taxon>
        <taxon>Chrysomelinae</taxon>
        <taxon>Chrysomelini</taxon>
        <taxon>Phaedon</taxon>
    </lineage>
</organism>
<dbReference type="Proteomes" id="UP001153737">
    <property type="component" value="Chromosome 8"/>
</dbReference>
<protein>
    <submittedName>
        <fullName evidence="2">Uncharacterized protein</fullName>
    </submittedName>
</protein>
<proteinExistence type="predicted"/>
<keyword evidence="3" id="KW-1185">Reference proteome</keyword>
<keyword evidence="1" id="KW-0812">Transmembrane</keyword>
<feature type="transmembrane region" description="Helical" evidence="1">
    <location>
        <begin position="447"/>
        <end position="466"/>
    </location>
</feature>
<feature type="transmembrane region" description="Helical" evidence="1">
    <location>
        <begin position="236"/>
        <end position="259"/>
    </location>
</feature>
<keyword evidence="1" id="KW-1133">Transmembrane helix</keyword>
<feature type="transmembrane region" description="Helical" evidence="1">
    <location>
        <begin position="120"/>
        <end position="142"/>
    </location>
</feature>
<reference evidence="2" key="1">
    <citation type="submission" date="2022-01" db="EMBL/GenBank/DDBJ databases">
        <authorList>
            <person name="King R."/>
        </authorList>
    </citation>
    <scope>NUCLEOTIDE SEQUENCE</scope>
</reference>